<evidence type="ECO:0000256" key="1">
    <source>
        <dbReference type="SAM" id="MobiDB-lite"/>
    </source>
</evidence>
<accession>A0A9Q9EFC8</accession>
<gene>
    <name evidence="2" type="ORF">Slin15195_G011230</name>
</gene>
<feature type="compositionally biased region" description="Low complexity" evidence="1">
    <location>
        <begin position="479"/>
        <end position="494"/>
    </location>
</feature>
<name>A0A9Q9EFC8_9PEZI</name>
<evidence type="ECO:0000313" key="3">
    <source>
        <dbReference type="Proteomes" id="UP001056384"/>
    </source>
</evidence>
<proteinExistence type="predicted"/>
<keyword evidence="3" id="KW-1185">Reference proteome</keyword>
<feature type="region of interest" description="Disordered" evidence="1">
    <location>
        <begin position="451"/>
        <end position="581"/>
    </location>
</feature>
<feature type="compositionally biased region" description="Basic and acidic residues" evidence="1">
    <location>
        <begin position="452"/>
        <end position="474"/>
    </location>
</feature>
<feature type="compositionally biased region" description="Polar residues" evidence="1">
    <location>
        <begin position="715"/>
        <end position="738"/>
    </location>
</feature>
<feature type="compositionally biased region" description="Polar residues" evidence="1">
    <location>
        <begin position="567"/>
        <end position="581"/>
    </location>
</feature>
<feature type="compositionally biased region" description="Polar residues" evidence="1">
    <location>
        <begin position="495"/>
        <end position="511"/>
    </location>
</feature>
<organism evidence="2 3">
    <name type="scientific">Septoria linicola</name>
    <dbReference type="NCBI Taxonomy" id="215465"/>
    <lineage>
        <taxon>Eukaryota</taxon>
        <taxon>Fungi</taxon>
        <taxon>Dikarya</taxon>
        <taxon>Ascomycota</taxon>
        <taxon>Pezizomycotina</taxon>
        <taxon>Dothideomycetes</taxon>
        <taxon>Dothideomycetidae</taxon>
        <taxon>Mycosphaerellales</taxon>
        <taxon>Mycosphaerellaceae</taxon>
        <taxon>Septoria</taxon>
    </lineage>
</organism>
<reference evidence="2" key="1">
    <citation type="submission" date="2022-06" db="EMBL/GenBank/DDBJ databases">
        <title>Complete genome sequences of two strains of the flax pathogen Septoria linicola.</title>
        <authorList>
            <person name="Lapalu N."/>
            <person name="Simon A."/>
            <person name="Demenou B."/>
            <person name="Paumier D."/>
            <person name="Guillot M.-P."/>
            <person name="Gout L."/>
            <person name="Valade R."/>
        </authorList>
    </citation>
    <scope>NUCLEOTIDE SEQUENCE</scope>
    <source>
        <strain evidence="2">SE15195</strain>
    </source>
</reference>
<dbReference type="OrthoDB" id="10265971at2759"/>
<dbReference type="EMBL" id="CP099418">
    <property type="protein sequence ID" value="USW47804.1"/>
    <property type="molecule type" value="Genomic_DNA"/>
</dbReference>
<sequence>MATRREGCYLHTSLYAFSDAARNEVVKRFRAVIKDDTVKVNYVAHTETFTLQCPAELGAISDGSLRQIIGEYITTELDAAEKENRKPRVTRFPESTFDELGVFGAIQPAITPVERQSSSQVPRTQIVMTPENEGKLVKLFRLHDLESHGLLGRTLAQASARSRKTMSKGLVCRAARWSDTDGHVFNGRVDCHNTGRILMTGSGLHRPPFAKLHDRREGIEPVQEPRRGHDWGFVEGQEDTNVKQWLQGTGLTRQEVPDTRSEIPKDARQYLASAQTHTAGRARVVKGRNMMPADELVEDASDGDNECDNFSSILHPNTNNTPFRIIEPDTESVASKMSTESHRATFQELISGSQVNDVASLSTTQSSILKPIHTKELSIQKEQARPQQISAAVLERSSPASNALMRRSHSSAVVSTSNEWVDLSNEGYTKVDTMGLTANAKSTAKWQNENRLAVEGRKDKSRDASRLAFREPLRRVLPSMEESGQESSVSQQSQGNATSSVCSVSGMQQSRSESRTGADATWPHRTSSQHPLATAQLVDVDSTQHEAPSSRTGAIKIPPGFHMEPNRNIQRPTAQSSTPATSNGLEKLIDLIDEEHSDSLSSRASKHPPEPPILALVPQQSEIVGRHGTAAAAQHARDDGTIVEKVQSLPEGYAKKYNTMRQKAGYNLHGRKGKGKKTEHKYNIQLELPEPAPAPKTKERKQDSSSTSEHAKQPGAQQESMKGTVQVAHSPNFKPSTRITRENHPFSKVLRSEMLKVKSYADEDDLASMSQAPKLVARIGLLLIRPDDKEQEVEFGAQNPIELQSALRETSLRTDFLPRLTTSATDASTILAIASPEDSATISQNPRLVLEMIVREANCGHLLKVVVPVDENGSDRANYNVVARERALAEASCHYAVHVWDAQISLMQPGTDLDLGLTNTIDELIGSMNSDGDPPSFRAQISKDACTIERVLAKRIYETQKSGIVFRLSEVQDLVLESLDLRDYNLRALSWSQEEMVTDQRYWWEALLETGDLSRADELQARVDDIVKHMDDVGLENRGPFVVCNDYQSDVPKEIEQPFW</sequence>
<evidence type="ECO:0000313" key="2">
    <source>
        <dbReference type="EMBL" id="USW47804.1"/>
    </source>
</evidence>
<feature type="region of interest" description="Disordered" evidence="1">
    <location>
        <begin position="686"/>
        <end position="739"/>
    </location>
</feature>
<protein>
    <submittedName>
        <fullName evidence="2">Uncharacterized protein</fullName>
    </submittedName>
</protein>
<dbReference type="AlphaFoldDB" id="A0A9Q9EFC8"/>
<dbReference type="Proteomes" id="UP001056384">
    <property type="component" value="Chromosome 1"/>
</dbReference>